<dbReference type="GO" id="GO:0005634">
    <property type="term" value="C:nucleus"/>
    <property type="evidence" value="ECO:0007669"/>
    <property type="project" value="UniProtKB-SubCell"/>
</dbReference>
<dbReference type="AlphaFoldDB" id="A0A087V1R2"/>
<gene>
    <name evidence="6" type="ORF">X975_17001</name>
</gene>
<evidence type="ECO:0000256" key="4">
    <source>
        <dbReference type="ARBA" id="ARBA00023163"/>
    </source>
</evidence>
<dbReference type="PANTHER" id="PTHR46062:SF1">
    <property type="entry name" value="LP12374P"/>
    <property type="match status" value="1"/>
</dbReference>
<keyword evidence="4" id="KW-0804">Transcription</keyword>
<keyword evidence="7" id="KW-1185">Reference proteome</keyword>
<name>A0A087V1R2_STEMI</name>
<dbReference type="STRING" id="407821.A0A087V1R2"/>
<accession>A0A087V1R2</accession>
<reference evidence="6 7" key="1">
    <citation type="submission" date="2013-11" db="EMBL/GenBank/DDBJ databases">
        <title>Genome sequencing of Stegodyphus mimosarum.</title>
        <authorList>
            <person name="Bechsgaard J."/>
        </authorList>
    </citation>
    <scope>NUCLEOTIDE SEQUENCE [LARGE SCALE GENOMIC DNA]</scope>
</reference>
<evidence type="ECO:0000256" key="1">
    <source>
        <dbReference type="ARBA" id="ARBA00004123"/>
    </source>
</evidence>
<dbReference type="EMBL" id="KL868107">
    <property type="protein sequence ID" value="KFM83551.1"/>
    <property type="molecule type" value="Genomic_DNA"/>
</dbReference>
<dbReference type="PANTHER" id="PTHR46062">
    <property type="entry name" value="STEROL REGULATORY ELEMENT-BINDING PROTEIN"/>
    <property type="match status" value="1"/>
</dbReference>
<sequence length="161" mass="18348">MVPPTLRWLFDPMGQTFFRNGNWTYLREGTVFSSIPNSKNPLSFASRAFREFLLEKIVLSIISPSMELDENIEYKRNCSAGLIISNLIQLLKDSCYVSESSCFSSAMGSSKPISLRQEDRVAYWWASVLGIALAWLLGEDEKAEKLYQDVEAFPKELMNSQ</sequence>
<proteinExistence type="predicted"/>
<evidence type="ECO:0000256" key="5">
    <source>
        <dbReference type="ARBA" id="ARBA00023242"/>
    </source>
</evidence>
<dbReference type="GO" id="GO:0000981">
    <property type="term" value="F:DNA-binding transcription factor activity, RNA polymerase II-specific"/>
    <property type="evidence" value="ECO:0007669"/>
    <property type="project" value="TreeGrafter"/>
</dbReference>
<keyword evidence="2" id="KW-0805">Transcription regulation</keyword>
<protein>
    <submittedName>
        <fullName evidence="6">Sterol regulatory element-binding protein 2</fullName>
    </submittedName>
</protein>
<evidence type="ECO:0000313" key="6">
    <source>
        <dbReference type="EMBL" id="KFM83551.1"/>
    </source>
</evidence>
<feature type="non-terminal residue" evidence="6">
    <location>
        <position position="161"/>
    </location>
</feature>
<keyword evidence="5" id="KW-0539">Nucleus</keyword>
<comment type="subcellular location">
    <subcellularLocation>
        <location evidence="1">Nucleus</location>
    </subcellularLocation>
</comment>
<evidence type="ECO:0000256" key="3">
    <source>
        <dbReference type="ARBA" id="ARBA00023125"/>
    </source>
</evidence>
<evidence type="ECO:0000256" key="2">
    <source>
        <dbReference type="ARBA" id="ARBA00023015"/>
    </source>
</evidence>
<dbReference type="Proteomes" id="UP000054359">
    <property type="component" value="Unassembled WGS sequence"/>
</dbReference>
<organism evidence="6 7">
    <name type="scientific">Stegodyphus mimosarum</name>
    <name type="common">African social velvet spider</name>
    <dbReference type="NCBI Taxonomy" id="407821"/>
    <lineage>
        <taxon>Eukaryota</taxon>
        <taxon>Metazoa</taxon>
        <taxon>Ecdysozoa</taxon>
        <taxon>Arthropoda</taxon>
        <taxon>Chelicerata</taxon>
        <taxon>Arachnida</taxon>
        <taxon>Araneae</taxon>
        <taxon>Araneomorphae</taxon>
        <taxon>Entelegynae</taxon>
        <taxon>Eresoidea</taxon>
        <taxon>Eresidae</taxon>
        <taxon>Stegodyphus</taxon>
    </lineage>
</organism>
<dbReference type="GO" id="GO:0000978">
    <property type="term" value="F:RNA polymerase II cis-regulatory region sequence-specific DNA binding"/>
    <property type="evidence" value="ECO:0007669"/>
    <property type="project" value="TreeGrafter"/>
</dbReference>
<keyword evidence="3" id="KW-0238">DNA-binding</keyword>
<dbReference type="OrthoDB" id="2133190at2759"/>
<evidence type="ECO:0000313" key="7">
    <source>
        <dbReference type="Proteomes" id="UP000054359"/>
    </source>
</evidence>